<feature type="compositionally biased region" description="Basic and acidic residues" evidence="1">
    <location>
        <begin position="960"/>
        <end position="969"/>
    </location>
</feature>
<feature type="compositionally biased region" description="Polar residues" evidence="1">
    <location>
        <begin position="592"/>
        <end position="617"/>
    </location>
</feature>
<feature type="compositionally biased region" description="Low complexity" evidence="1">
    <location>
        <begin position="25"/>
        <end position="37"/>
    </location>
</feature>
<feature type="compositionally biased region" description="Low complexity" evidence="1">
    <location>
        <begin position="877"/>
        <end position="886"/>
    </location>
</feature>
<feature type="compositionally biased region" description="Pro residues" evidence="1">
    <location>
        <begin position="624"/>
        <end position="638"/>
    </location>
</feature>
<feature type="region of interest" description="Disordered" evidence="1">
    <location>
        <begin position="950"/>
        <end position="1050"/>
    </location>
</feature>
<feature type="compositionally biased region" description="Polar residues" evidence="1">
    <location>
        <begin position="733"/>
        <end position="759"/>
    </location>
</feature>
<feature type="compositionally biased region" description="Polar residues" evidence="1">
    <location>
        <begin position="973"/>
        <end position="984"/>
    </location>
</feature>
<feature type="region of interest" description="Disordered" evidence="1">
    <location>
        <begin position="1256"/>
        <end position="1288"/>
    </location>
</feature>
<dbReference type="EMBL" id="KV454289">
    <property type="protein sequence ID" value="ODQ76824.1"/>
    <property type="molecule type" value="Genomic_DNA"/>
</dbReference>
<feature type="compositionally biased region" description="Basic residues" evidence="1">
    <location>
        <begin position="1"/>
        <end position="12"/>
    </location>
</feature>
<reference evidence="2 3" key="1">
    <citation type="journal article" date="2016" name="Proc. Natl. Acad. Sci. U.S.A.">
        <title>Comparative genomics of biotechnologically important yeasts.</title>
        <authorList>
            <person name="Riley R."/>
            <person name="Haridas S."/>
            <person name="Wolfe K.H."/>
            <person name="Lopes M.R."/>
            <person name="Hittinger C.T."/>
            <person name="Goeker M."/>
            <person name="Salamov A.A."/>
            <person name="Wisecaver J.H."/>
            <person name="Long T.M."/>
            <person name="Calvey C.H."/>
            <person name="Aerts A.L."/>
            <person name="Barry K.W."/>
            <person name="Choi C."/>
            <person name="Clum A."/>
            <person name="Coughlan A.Y."/>
            <person name="Deshpande S."/>
            <person name="Douglass A.P."/>
            <person name="Hanson S.J."/>
            <person name="Klenk H.-P."/>
            <person name="LaButti K.M."/>
            <person name="Lapidus A."/>
            <person name="Lindquist E.A."/>
            <person name="Lipzen A.M."/>
            <person name="Meier-Kolthoff J.P."/>
            <person name="Ohm R.A."/>
            <person name="Otillar R.P."/>
            <person name="Pangilinan J.L."/>
            <person name="Peng Y."/>
            <person name="Rokas A."/>
            <person name="Rosa C.A."/>
            <person name="Scheuner C."/>
            <person name="Sibirny A.A."/>
            <person name="Slot J.C."/>
            <person name="Stielow J.B."/>
            <person name="Sun H."/>
            <person name="Kurtzman C.P."/>
            <person name="Blackwell M."/>
            <person name="Grigoriev I.V."/>
            <person name="Jeffries T.W."/>
        </authorList>
    </citation>
    <scope>NUCLEOTIDE SEQUENCE [LARGE SCALE GENOMIC DNA]</scope>
    <source>
        <strain evidence="2 3">NRRL Y-11557</strain>
    </source>
</reference>
<feature type="region of interest" description="Disordered" evidence="1">
    <location>
        <begin position="348"/>
        <end position="400"/>
    </location>
</feature>
<feature type="compositionally biased region" description="Polar residues" evidence="1">
    <location>
        <begin position="307"/>
        <end position="329"/>
    </location>
</feature>
<evidence type="ECO:0000313" key="3">
    <source>
        <dbReference type="Proteomes" id="UP000094385"/>
    </source>
</evidence>
<gene>
    <name evidence="2" type="ORF">LIPSTDRAFT_144424</name>
</gene>
<evidence type="ECO:0000256" key="1">
    <source>
        <dbReference type="SAM" id="MobiDB-lite"/>
    </source>
</evidence>
<protein>
    <submittedName>
        <fullName evidence="2">Uncharacterized protein</fullName>
    </submittedName>
</protein>
<feature type="compositionally biased region" description="Polar residues" evidence="1">
    <location>
        <begin position="38"/>
        <end position="67"/>
    </location>
</feature>
<feature type="compositionally biased region" description="Low complexity" evidence="1">
    <location>
        <begin position="722"/>
        <end position="732"/>
    </location>
</feature>
<feature type="region of interest" description="Disordered" evidence="1">
    <location>
        <begin position="588"/>
        <end position="650"/>
    </location>
</feature>
<feature type="region of interest" description="Disordered" evidence="1">
    <location>
        <begin position="113"/>
        <end position="164"/>
    </location>
</feature>
<evidence type="ECO:0000313" key="2">
    <source>
        <dbReference type="EMBL" id="ODQ76824.1"/>
    </source>
</evidence>
<feature type="compositionally biased region" description="Polar residues" evidence="1">
    <location>
        <begin position="539"/>
        <end position="562"/>
    </location>
</feature>
<dbReference type="OrthoDB" id="10524476at2759"/>
<feature type="region of interest" description="Disordered" evidence="1">
    <location>
        <begin position="714"/>
        <end position="791"/>
    </location>
</feature>
<feature type="compositionally biased region" description="Basic and acidic residues" evidence="1">
    <location>
        <begin position="1013"/>
        <end position="1023"/>
    </location>
</feature>
<feature type="compositionally biased region" description="Basic residues" evidence="1">
    <location>
        <begin position="128"/>
        <end position="147"/>
    </location>
</feature>
<feature type="region of interest" description="Disordered" evidence="1">
    <location>
        <begin position="1"/>
        <end position="86"/>
    </location>
</feature>
<keyword evidence="3" id="KW-1185">Reference proteome</keyword>
<feature type="region of interest" description="Disordered" evidence="1">
    <location>
        <begin position="864"/>
        <end position="889"/>
    </location>
</feature>
<feature type="region of interest" description="Disordered" evidence="1">
    <location>
        <begin position="1147"/>
        <end position="1200"/>
    </location>
</feature>
<proteinExistence type="predicted"/>
<feature type="region of interest" description="Disordered" evidence="1">
    <location>
        <begin position="529"/>
        <end position="562"/>
    </location>
</feature>
<name>A0A1E3QH97_LIPST</name>
<accession>A0A1E3QH97</accession>
<feature type="compositionally biased region" description="Acidic residues" evidence="1">
    <location>
        <begin position="865"/>
        <end position="876"/>
    </location>
</feature>
<organism evidence="2 3">
    <name type="scientific">Lipomyces starkeyi NRRL Y-11557</name>
    <dbReference type="NCBI Taxonomy" id="675824"/>
    <lineage>
        <taxon>Eukaryota</taxon>
        <taxon>Fungi</taxon>
        <taxon>Dikarya</taxon>
        <taxon>Ascomycota</taxon>
        <taxon>Saccharomycotina</taxon>
        <taxon>Lipomycetes</taxon>
        <taxon>Lipomycetales</taxon>
        <taxon>Lipomycetaceae</taxon>
        <taxon>Lipomyces</taxon>
    </lineage>
</organism>
<feature type="compositionally biased region" description="Basic and acidic residues" evidence="1">
    <location>
        <begin position="1152"/>
        <end position="1162"/>
    </location>
</feature>
<feature type="compositionally biased region" description="Polar residues" evidence="1">
    <location>
        <begin position="368"/>
        <end position="398"/>
    </location>
</feature>
<feature type="region of interest" description="Disordered" evidence="1">
    <location>
        <begin position="201"/>
        <end position="230"/>
    </location>
</feature>
<feature type="region of interest" description="Disordered" evidence="1">
    <location>
        <begin position="306"/>
        <end position="329"/>
    </location>
</feature>
<sequence length="1351" mass="147575">MAPSTRSRKRKNSYANDIKSHDATATKLTTTTEGVTTSENPSTRRVLRSRSQAVQNEQITLQKTTLDSPPAHRTRSRNTNELPVEKIKIPDVTGSLLKENVKPKVVGESDATILLLPQSTSRPPSASNRRRSQSSSPRKRRNFHGRQRTGSAIADDSELDEETTVHAEAVTEQSAIMKTPTEPRKRLWRSPVLTPERHVELQREHEVSAPADNQKIYDSSSAEPQEDKTEGPIHALAADAVNESGVAEVPESSSKFVTTTASRAMVEKEIMQQQSSPAIPLHDKASIDMENTNTATVNDIAGIAENSDPTESADFATTTHGNGVDSNTEGVETEMVANIDAGTNVNEDSAAVTKKEPDMVGNEESGKLASNSPPLLERSQITATQNRPIYSQSSTPETNAVDFTGEKLDQSMACSEQLFQYSLSLNAGMALDPRLMSSPPAVSINEENGKNELLVNDNISEGYISSVESLNTSAQSPTIITPSQRSFLEFSRRMDKYNRLRNMFRIGHIPRSPSALAFYRRAYSDASSEAASEEDDMNSALNGQESTTTPENPKSSPAFTPVSQFIPLQGHRSDSDGSDQFMDSFETFDFLPSQTPPHTGNCDGTQTSDQTGSNRHYSFSEIPIPGPEMLPPSPPKYPSPRNKLTASTSMPDDAAECDVSLSIESPPSFPRLASIGCDASDISDFLPEDIIEWEKEQRQREACWVAAQSTPLKTGSTQVLLSSGRSSWSSRSPTKINSPIRQGSPVSKSPLKSESPVKQSSPSIAPPPNRPSSSPVRSRSPIKKSPLKMSSPVRLMSFMQRLSPVTNSPLKNVSLPDEGSDAEAFSYDMGENAKITDKVEKDDIIETPVAANVVVDVIAGTANENAEDCDPIEESQSEQSQTSEIIPAPIGQQNKLDVITEEVHVEPTVWHTDTVTEESDSENDVYFDSVANVSSEKIMYAAEDSLITHERSESVSTTDHNIDARKAMDMDDNGSNTYDNNGSENSDEEVPAAGDCDNGVDYDSGDTFIADFADSKEVNEEKGSTPVKSTEDSNESEQYIGGNLGEEHAPMNSAEDSVAAIVPAATSEKSEQLANDSVQPDEHVSGFAVEPVSIEQKEDISGEMTVGSSNYFASDENTSDIDYTTVLPWNISLDRWAELNKRQGNCDAADATAEKRDDKDDFAAPTEQPKSPVRSPSKRRYISTPARSSARSSLKRYPDNTAALTTPAAYNSDISLGSRATRSHTTPVRKTTAHLTKITETNSKLNTGFENIVIPQYQYKRGKRPESPPPDKRKRQRSMKNESPLKRERKIKFATELATIAGKSTTYTGKRGKKCGDLKPIIKVSHRNILWMSLGMQCSIHHRRRSGIQSA</sequence>
<dbReference type="Proteomes" id="UP000094385">
    <property type="component" value="Unassembled WGS sequence"/>
</dbReference>